<keyword evidence="1" id="KW-0433">Leucine-rich repeat</keyword>
<dbReference type="SMART" id="SM00369">
    <property type="entry name" value="LRR_TYP"/>
    <property type="match status" value="3"/>
</dbReference>
<evidence type="ECO:0000313" key="5">
    <source>
        <dbReference type="Proteomes" id="UP001153712"/>
    </source>
</evidence>
<name>A0A9P0DKU3_PHYSR</name>
<dbReference type="InterPro" id="IPR032675">
    <property type="entry name" value="LRR_dom_sf"/>
</dbReference>
<dbReference type="Pfam" id="PF13855">
    <property type="entry name" value="LRR_8"/>
    <property type="match status" value="3"/>
</dbReference>
<accession>A0A9P0DKU3</accession>
<dbReference type="PROSITE" id="PS51450">
    <property type="entry name" value="LRR"/>
    <property type="match status" value="1"/>
</dbReference>
<dbReference type="InterPro" id="IPR001611">
    <property type="entry name" value="Leu-rich_rpt"/>
</dbReference>
<evidence type="ECO:0000256" key="1">
    <source>
        <dbReference type="ARBA" id="ARBA00022614"/>
    </source>
</evidence>
<dbReference type="Proteomes" id="UP001153712">
    <property type="component" value="Chromosome 1"/>
</dbReference>
<dbReference type="PANTHER" id="PTHR24373">
    <property type="entry name" value="SLIT RELATED LEUCINE-RICH REPEAT NEURONAL PROTEIN"/>
    <property type="match status" value="1"/>
</dbReference>
<evidence type="ECO:0000313" key="4">
    <source>
        <dbReference type="EMBL" id="CAH1141607.1"/>
    </source>
</evidence>
<dbReference type="EMBL" id="OU900094">
    <property type="protein sequence ID" value="CAH1141607.1"/>
    <property type="molecule type" value="Genomic_DNA"/>
</dbReference>
<organism evidence="4 5">
    <name type="scientific">Phyllotreta striolata</name>
    <name type="common">Striped flea beetle</name>
    <name type="synonym">Crioceris striolata</name>
    <dbReference type="NCBI Taxonomy" id="444603"/>
    <lineage>
        <taxon>Eukaryota</taxon>
        <taxon>Metazoa</taxon>
        <taxon>Ecdysozoa</taxon>
        <taxon>Arthropoda</taxon>
        <taxon>Hexapoda</taxon>
        <taxon>Insecta</taxon>
        <taxon>Pterygota</taxon>
        <taxon>Neoptera</taxon>
        <taxon>Endopterygota</taxon>
        <taxon>Coleoptera</taxon>
        <taxon>Polyphaga</taxon>
        <taxon>Cucujiformia</taxon>
        <taxon>Chrysomeloidea</taxon>
        <taxon>Chrysomelidae</taxon>
        <taxon>Galerucinae</taxon>
        <taxon>Alticini</taxon>
        <taxon>Phyllotreta</taxon>
    </lineage>
</organism>
<dbReference type="InterPro" id="IPR003591">
    <property type="entry name" value="Leu-rich_rpt_typical-subtyp"/>
</dbReference>
<dbReference type="Gene3D" id="3.80.10.10">
    <property type="entry name" value="Ribonuclease Inhibitor"/>
    <property type="match status" value="3"/>
</dbReference>
<dbReference type="SUPFAM" id="SSF52058">
    <property type="entry name" value="L domain-like"/>
    <property type="match status" value="1"/>
</dbReference>
<keyword evidence="2" id="KW-0732">Signal</keyword>
<dbReference type="InterPro" id="IPR050328">
    <property type="entry name" value="Dev_Immune_Receptor"/>
</dbReference>
<evidence type="ECO:0000256" key="2">
    <source>
        <dbReference type="ARBA" id="ARBA00022729"/>
    </source>
</evidence>
<dbReference type="AlphaFoldDB" id="A0A9P0DKU3"/>
<keyword evidence="3" id="KW-0677">Repeat</keyword>
<protein>
    <submittedName>
        <fullName evidence="4">Uncharacterized protein</fullName>
    </submittedName>
</protein>
<reference evidence="4" key="1">
    <citation type="submission" date="2022-01" db="EMBL/GenBank/DDBJ databases">
        <authorList>
            <person name="King R."/>
        </authorList>
    </citation>
    <scope>NUCLEOTIDE SEQUENCE</scope>
</reference>
<gene>
    <name evidence="4" type="ORF">PHYEVI_LOCUS1005</name>
</gene>
<sequence>MLIAHPHSIILIQSPYRSVKTFTGHSNMWLVKLGAFFAFCALNAESQYFDSIAIKVYRRDQPVTLVRADNVNDEKEITDVLIENEVVPVLKTGSFQNLTLLKSILIQGSNLRILEPSPFVNLPSLRIINLNFNRITEVPEGVFANLTVAKISLRGNGIRTLSPYAFYNLTNLEHLDLNSNSIKIIPEDLFYLTQNLRSLDFGYNQLESHSDIRPYRFFPDVFANVNEDKNSMLDLSNNNFLEINNNMLLGVQFVGELLLSNNNIRRIGDGALKDLRWSMLVDLEGNNLKKLSDGVLKTLTNVRDINVQNNPWENDFVCKYNKWCSDFNIENTMDMSCLSANETSWWNNF</sequence>
<evidence type="ECO:0000256" key="3">
    <source>
        <dbReference type="ARBA" id="ARBA00022737"/>
    </source>
</evidence>
<dbReference type="OrthoDB" id="6022531at2759"/>
<proteinExistence type="predicted"/>
<dbReference type="PANTHER" id="PTHR24373:SF275">
    <property type="entry name" value="TIR DOMAIN-CONTAINING PROTEIN"/>
    <property type="match status" value="1"/>
</dbReference>
<keyword evidence="5" id="KW-1185">Reference proteome</keyword>